<keyword evidence="3 6" id="KW-0418">Kinase</keyword>
<sequence length="160" mass="17159">MRNELSTGFGELVKLEDLKIQLEGCVKLLSVGDFVSYTLLDNGFKPDLIIYDLKTERRPFSPLSSKLSLLCGEEVVVKNPAGYITPELVTEISSALGRDAPTKIRVDGEEDLAALVCAAAAPTGSCLMYGVPGVGMALLKVDAASSDRAKSLLYSMEELN</sequence>
<comment type="caution">
    <text evidence="7">The sequence shown here is derived from an EMBL/GenBank/DDBJ whole genome shotgun (WGS) entry which is preliminary data.</text>
</comment>
<dbReference type="EC" id="2.7.1.237" evidence="6"/>
<evidence type="ECO:0000256" key="3">
    <source>
        <dbReference type="ARBA" id="ARBA00022777"/>
    </source>
</evidence>
<evidence type="ECO:0000256" key="2">
    <source>
        <dbReference type="ARBA" id="ARBA00022741"/>
    </source>
</evidence>
<dbReference type="UniPathway" id="UPA00241"/>
<dbReference type="Proteomes" id="UP000752814">
    <property type="component" value="Unassembled WGS sequence"/>
</dbReference>
<feature type="binding site" evidence="6">
    <location>
        <position position="54"/>
    </location>
    <ligand>
        <name>GTP</name>
        <dbReference type="ChEBI" id="CHEBI:37565"/>
    </ligand>
</feature>
<dbReference type="GO" id="GO:0016301">
    <property type="term" value="F:kinase activity"/>
    <property type="evidence" value="ECO:0007669"/>
    <property type="project" value="UniProtKB-UniRule"/>
</dbReference>
<evidence type="ECO:0000313" key="7">
    <source>
        <dbReference type="EMBL" id="TQS84829.1"/>
    </source>
</evidence>
<comment type="catalytic activity">
    <reaction evidence="6">
        <text>3'-dephospho-CoA + GTP = GDP + CoA + H(+)</text>
        <dbReference type="Rhea" id="RHEA:61156"/>
        <dbReference type="ChEBI" id="CHEBI:15378"/>
        <dbReference type="ChEBI" id="CHEBI:37565"/>
        <dbReference type="ChEBI" id="CHEBI:57287"/>
        <dbReference type="ChEBI" id="CHEBI:57328"/>
        <dbReference type="ChEBI" id="CHEBI:58189"/>
        <dbReference type="EC" id="2.7.1.237"/>
    </reaction>
</comment>
<comment type="function">
    <text evidence="6">Catalyzes the GTP-dependent phosphorylation of the 3'-hydroxyl group of dephosphocoenzyme A to form coenzyme A (CoA).</text>
</comment>
<dbReference type="PANTHER" id="PTHR40732:SF1">
    <property type="entry name" value="GTP-DEPENDENT DEPHOSPHO-COA KINASE"/>
    <property type="match status" value="1"/>
</dbReference>
<reference evidence="7" key="1">
    <citation type="submission" date="2016-03" db="EMBL/GenBank/DDBJ databases">
        <authorList>
            <person name="Borrel G."/>
            <person name="Mccann A."/>
            <person name="O'Toole P.W."/>
        </authorList>
    </citation>
    <scope>NUCLEOTIDE SEQUENCE</scope>
    <source>
        <strain evidence="7">183</strain>
    </source>
</reference>
<keyword evidence="2 6" id="KW-0547">Nucleotide-binding</keyword>
<keyword evidence="5 6" id="KW-0342">GTP-binding</keyword>
<dbReference type="GO" id="GO:0005525">
    <property type="term" value="F:GTP binding"/>
    <property type="evidence" value="ECO:0007669"/>
    <property type="project" value="UniProtKB-UniRule"/>
</dbReference>
<keyword evidence="1 6" id="KW-0808">Transferase</keyword>
<comment type="pathway">
    <text evidence="6">Cofactor biosynthesis; coenzyme A biosynthesis.</text>
</comment>
<name>A0A8J8TFM8_9ARCH</name>
<dbReference type="PANTHER" id="PTHR40732">
    <property type="entry name" value="UPF0218 PROTEIN TK1697"/>
    <property type="match status" value="1"/>
</dbReference>
<dbReference type="AlphaFoldDB" id="A0A8J8TFM8"/>
<feature type="binding site" evidence="6">
    <location>
        <position position="52"/>
    </location>
    <ligand>
        <name>GTP</name>
        <dbReference type="ChEBI" id="CHEBI:37565"/>
    </ligand>
</feature>
<dbReference type="InterPro" id="IPR007164">
    <property type="entry name" value="GTP-dep_dephospho-CoA_kin"/>
</dbReference>
<evidence type="ECO:0000313" key="8">
    <source>
        <dbReference type="Proteomes" id="UP000752814"/>
    </source>
</evidence>
<dbReference type="Pfam" id="PF04019">
    <property type="entry name" value="DUF359"/>
    <property type="match status" value="1"/>
</dbReference>
<evidence type="ECO:0000256" key="1">
    <source>
        <dbReference type="ARBA" id="ARBA00022679"/>
    </source>
</evidence>
<feature type="binding site" evidence="6">
    <location>
        <position position="35"/>
    </location>
    <ligand>
        <name>GTP</name>
        <dbReference type="ChEBI" id="CHEBI:37565"/>
    </ligand>
</feature>
<feature type="binding site" evidence="6">
    <location>
        <position position="110"/>
    </location>
    <ligand>
        <name>GTP</name>
        <dbReference type="ChEBI" id="CHEBI:37565"/>
    </ligand>
</feature>
<evidence type="ECO:0000256" key="4">
    <source>
        <dbReference type="ARBA" id="ARBA00022993"/>
    </source>
</evidence>
<gene>
    <name evidence="7" type="ORF">A3207_02045</name>
</gene>
<comment type="similarity">
    <text evidence="6">Belongs to the GTP-dependent DPCK family.</text>
</comment>
<protein>
    <recommendedName>
        <fullName evidence="6">GTP-dependent dephospho-CoA kinase</fullName>
        <ecNumber evidence="6">2.7.1.237</ecNumber>
    </recommendedName>
    <alternativeName>
        <fullName evidence="6">Dephospho-coenzyme A kinase</fullName>
        <shortName evidence="6">DPCK</shortName>
    </alternativeName>
</protein>
<dbReference type="OMA" id="AIYDHKT"/>
<evidence type="ECO:0000256" key="6">
    <source>
        <dbReference type="HAMAP-Rule" id="MF_00590"/>
    </source>
</evidence>
<feature type="binding site" evidence="6">
    <location>
        <position position="33"/>
    </location>
    <ligand>
        <name>GTP</name>
        <dbReference type="ChEBI" id="CHEBI:37565"/>
    </ligand>
</feature>
<dbReference type="HAMAP" id="MF_00590">
    <property type="entry name" value="Dephospho_CoA_kinase_GTP_dep"/>
    <property type="match status" value="1"/>
</dbReference>
<dbReference type="GO" id="GO:0015937">
    <property type="term" value="P:coenzyme A biosynthetic process"/>
    <property type="evidence" value="ECO:0007669"/>
    <property type="project" value="UniProtKB-UniRule"/>
</dbReference>
<proteinExistence type="inferred from homology"/>
<dbReference type="EMBL" id="LVVT01000001">
    <property type="protein sequence ID" value="TQS84829.1"/>
    <property type="molecule type" value="Genomic_DNA"/>
</dbReference>
<organism evidence="7 8">
    <name type="scientific">Candidatus Methanomassiliicoccus intestinalis</name>
    <dbReference type="NCBI Taxonomy" id="1406512"/>
    <lineage>
        <taxon>Archaea</taxon>
        <taxon>Methanobacteriati</taxon>
        <taxon>Thermoplasmatota</taxon>
        <taxon>Thermoplasmata</taxon>
        <taxon>Methanomassiliicoccales</taxon>
        <taxon>Methanomassiliicoccaceae</taxon>
        <taxon>Methanomassiliicoccus</taxon>
    </lineage>
</organism>
<comment type="caution">
    <text evidence="6">Lacks conserved residue(s) required for the propagation of feature annotation.</text>
</comment>
<evidence type="ECO:0000256" key="5">
    <source>
        <dbReference type="ARBA" id="ARBA00023134"/>
    </source>
</evidence>
<accession>A0A8J8TFM8</accession>
<keyword evidence="4 6" id="KW-0173">Coenzyme A biosynthesis</keyword>